<dbReference type="Proteomes" id="UP000293465">
    <property type="component" value="Unassembled WGS sequence"/>
</dbReference>
<gene>
    <name evidence="1" type="ORF">ERW49_12010</name>
    <name evidence="3" type="ORF">ERW53_19015</name>
    <name evidence="2" type="ORF">ERW57_17495</name>
</gene>
<proteinExistence type="predicted"/>
<evidence type="ECO:0000313" key="2">
    <source>
        <dbReference type="EMBL" id="RYU48307.1"/>
    </source>
</evidence>
<dbReference type="EMBL" id="SEZN01000051">
    <property type="protein sequence ID" value="RYU60588.1"/>
    <property type="molecule type" value="Genomic_DNA"/>
</dbReference>
<dbReference type="Proteomes" id="UP000294063">
    <property type="component" value="Unassembled WGS sequence"/>
</dbReference>
<comment type="caution">
    <text evidence="1">The sequence shown here is derived from an EMBL/GenBank/DDBJ whole genome shotgun (WGS) entry which is preliminary data.</text>
</comment>
<evidence type="ECO:0000313" key="6">
    <source>
        <dbReference type="Proteomes" id="UP000294166"/>
    </source>
</evidence>
<dbReference type="AlphaFoldDB" id="A0A4Q5KL68"/>
<organism evidence="1 4">
    <name type="scientific">Aliivibrio finisterrensis</name>
    <dbReference type="NCBI Taxonomy" id="511998"/>
    <lineage>
        <taxon>Bacteria</taxon>
        <taxon>Pseudomonadati</taxon>
        <taxon>Pseudomonadota</taxon>
        <taxon>Gammaproteobacteria</taxon>
        <taxon>Vibrionales</taxon>
        <taxon>Vibrionaceae</taxon>
        <taxon>Aliivibrio</taxon>
    </lineage>
</organism>
<evidence type="ECO:0000313" key="5">
    <source>
        <dbReference type="Proteomes" id="UP000294063"/>
    </source>
</evidence>
<evidence type="ECO:0000313" key="1">
    <source>
        <dbReference type="EMBL" id="RYU46014.1"/>
    </source>
</evidence>
<dbReference type="Proteomes" id="UP000294166">
    <property type="component" value="Unassembled WGS sequence"/>
</dbReference>
<sequence length="219" mass="24622">MKTSRVTGFKSEVAMKNAITFQSGTHSHLLYTARKKKNHYELISVQTGAVLIRLGKWEYLVLPGELFWIPFDALSSMTIVPNSTLSTLMFSIRTREALPTQGGYITSTPLLSAGFGKLQAIAMTENAKQHLLYVMQDELLEASPHTDLSPESQHINTYLSQLSENKEIKHSQVSPDMMMTLKVREADKMRKSGAKNSMIAERYFSGNTELLEQAYTLLD</sequence>
<evidence type="ECO:0000313" key="4">
    <source>
        <dbReference type="Proteomes" id="UP000293465"/>
    </source>
</evidence>
<keyword evidence="6" id="KW-1185">Reference proteome</keyword>
<name>A0A4Q5KL68_9GAMM</name>
<accession>A0A4Q5KL68</accession>
<protein>
    <submittedName>
        <fullName evidence="1">Uncharacterized protein</fullName>
    </submittedName>
</protein>
<dbReference type="EMBL" id="SEZJ01000009">
    <property type="protein sequence ID" value="RYU46014.1"/>
    <property type="molecule type" value="Genomic_DNA"/>
</dbReference>
<dbReference type="OrthoDB" id="5916374at2"/>
<dbReference type="EMBL" id="SEZK01000047">
    <property type="protein sequence ID" value="RYU48307.1"/>
    <property type="molecule type" value="Genomic_DNA"/>
</dbReference>
<reference evidence="4 5" key="1">
    <citation type="submission" date="2019-02" db="EMBL/GenBank/DDBJ databases">
        <title>Genome sequences of Aliivibrio finisterrensis strains from farmed Atlantic salmon.</title>
        <authorList>
            <person name="Bowman J.P."/>
        </authorList>
    </citation>
    <scope>NUCLEOTIDE SEQUENCE [LARGE SCALE GENOMIC DNA]</scope>
    <source>
        <strain evidence="3 6">A21</strain>
        <strain evidence="1 4">A32</strain>
        <strain evidence="2 5">A46</strain>
    </source>
</reference>
<evidence type="ECO:0000313" key="3">
    <source>
        <dbReference type="EMBL" id="RYU60588.1"/>
    </source>
</evidence>